<feature type="domain" description="Multidrug resistance protein MdtA-like beta-barrel" evidence="7">
    <location>
        <begin position="217"/>
        <end position="304"/>
    </location>
</feature>
<dbReference type="PROSITE" id="PS51257">
    <property type="entry name" value="PROKAR_LIPOPROTEIN"/>
    <property type="match status" value="1"/>
</dbReference>
<dbReference type="InterPro" id="IPR058626">
    <property type="entry name" value="MdtA-like_b-barrel"/>
</dbReference>
<feature type="signal peptide" evidence="4">
    <location>
        <begin position="1"/>
        <end position="23"/>
    </location>
</feature>
<dbReference type="Pfam" id="PF25876">
    <property type="entry name" value="HH_MFP_RND"/>
    <property type="match status" value="1"/>
</dbReference>
<dbReference type="Gene3D" id="2.40.30.170">
    <property type="match status" value="1"/>
</dbReference>
<evidence type="ECO:0000256" key="2">
    <source>
        <dbReference type="ARBA" id="ARBA00009477"/>
    </source>
</evidence>
<proteinExistence type="inferred from homology"/>
<feature type="domain" description="Multidrug resistance protein MdtA-like alpha-helical hairpin" evidence="5">
    <location>
        <begin position="110"/>
        <end position="180"/>
    </location>
</feature>
<protein>
    <submittedName>
        <fullName evidence="9">Efflux RND transporter periplasmic adaptor subunit</fullName>
    </submittedName>
</protein>
<feature type="region of interest" description="Disordered" evidence="3">
    <location>
        <begin position="381"/>
        <end position="414"/>
    </location>
</feature>
<dbReference type="PANTHER" id="PTHR30158:SF3">
    <property type="entry name" value="MULTIDRUG EFFLUX PUMP SUBUNIT ACRA-RELATED"/>
    <property type="match status" value="1"/>
</dbReference>
<feature type="chain" id="PRO_5043544100" evidence="4">
    <location>
        <begin position="24"/>
        <end position="414"/>
    </location>
</feature>
<dbReference type="AlphaFoldDB" id="A0AAW8J638"/>
<dbReference type="GO" id="GO:0022857">
    <property type="term" value="F:transmembrane transporter activity"/>
    <property type="evidence" value="ECO:0007669"/>
    <property type="project" value="InterPro"/>
</dbReference>
<dbReference type="EMBL" id="JAVIDL010000003">
    <property type="protein sequence ID" value="MDQ8934562.1"/>
    <property type="molecule type" value="Genomic_DNA"/>
</dbReference>
<comment type="subcellular location">
    <subcellularLocation>
        <location evidence="1">Cell inner membrane</location>
        <topology evidence="1">Lipid-anchor</topology>
    </subcellularLocation>
</comment>
<dbReference type="InterPro" id="IPR058627">
    <property type="entry name" value="MdtA-like_C"/>
</dbReference>
<dbReference type="Gene3D" id="2.40.420.20">
    <property type="match status" value="1"/>
</dbReference>
<feature type="domain" description="Multidrug resistance protein MdtA-like barrel-sandwich hybrid" evidence="6">
    <location>
        <begin position="72"/>
        <end position="213"/>
    </location>
</feature>
<dbReference type="RefSeq" id="WP_308973777.1">
    <property type="nucleotide sequence ID" value="NZ_JAVIDL010000003.1"/>
</dbReference>
<dbReference type="Proteomes" id="UP001243844">
    <property type="component" value="Unassembled WGS sequence"/>
</dbReference>
<dbReference type="Pfam" id="PF25967">
    <property type="entry name" value="RND-MFP_C"/>
    <property type="match status" value="1"/>
</dbReference>
<dbReference type="GO" id="GO:0005886">
    <property type="term" value="C:plasma membrane"/>
    <property type="evidence" value="ECO:0007669"/>
    <property type="project" value="UniProtKB-SubCell"/>
</dbReference>
<comment type="caution">
    <text evidence="9">The sequence shown here is derived from an EMBL/GenBank/DDBJ whole genome shotgun (WGS) entry which is preliminary data.</text>
</comment>
<dbReference type="Pfam" id="PF25917">
    <property type="entry name" value="BSH_RND"/>
    <property type="match status" value="1"/>
</dbReference>
<evidence type="ECO:0000256" key="4">
    <source>
        <dbReference type="SAM" id="SignalP"/>
    </source>
</evidence>
<comment type="similarity">
    <text evidence="2">Belongs to the membrane fusion protein (MFP) (TC 8.A.1) family.</text>
</comment>
<dbReference type="InterPro" id="IPR058624">
    <property type="entry name" value="MdtA-like_HH"/>
</dbReference>
<evidence type="ECO:0000256" key="3">
    <source>
        <dbReference type="SAM" id="MobiDB-lite"/>
    </source>
</evidence>
<evidence type="ECO:0000256" key="1">
    <source>
        <dbReference type="ARBA" id="ARBA00004519"/>
    </source>
</evidence>
<name>A0AAW8J638_9GAMM</name>
<dbReference type="SUPFAM" id="SSF111369">
    <property type="entry name" value="HlyD-like secretion proteins"/>
    <property type="match status" value="1"/>
</dbReference>
<feature type="domain" description="Multidrug resistance protein MdtA-like C-terminal permuted SH3" evidence="8">
    <location>
        <begin position="309"/>
        <end position="370"/>
    </location>
</feature>
<dbReference type="Gene3D" id="1.10.287.470">
    <property type="entry name" value="Helix hairpin bin"/>
    <property type="match status" value="1"/>
</dbReference>
<dbReference type="PANTHER" id="PTHR30158">
    <property type="entry name" value="ACRA/E-RELATED COMPONENT OF DRUG EFFLUX TRANSPORTER"/>
    <property type="match status" value="1"/>
</dbReference>
<organism evidence="9 10">
    <name type="scientific">Acinetobacter rudis</name>
    <dbReference type="NCBI Taxonomy" id="632955"/>
    <lineage>
        <taxon>Bacteria</taxon>
        <taxon>Pseudomonadati</taxon>
        <taxon>Pseudomonadota</taxon>
        <taxon>Gammaproteobacteria</taxon>
        <taxon>Moraxellales</taxon>
        <taxon>Moraxellaceae</taxon>
        <taxon>Acinetobacter</taxon>
    </lineage>
</organism>
<evidence type="ECO:0000259" key="6">
    <source>
        <dbReference type="Pfam" id="PF25917"/>
    </source>
</evidence>
<dbReference type="InterPro" id="IPR006143">
    <property type="entry name" value="RND_pump_MFP"/>
</dbReference>
<sequence>MMSAKLWAPTLTACALATSIALVGCSKDPKEAQQAAAAQKMPPTEVGVIVAQPQSIEQSVELSGRTSAYQISEVRPQTSGVILKRLFAEGSFVREGQPLYQIDSSTNRATLDNARATLVRQQANLNALRVKANRYSQLTGINAVSKQEYDDIIAQVRLAEADVAASQALVRNAQIDLGYSTVRAPISGQSNRSSVTAGALVTANQANALVTIQQLDPIYVDINQSSAELLRLRQQLSQGSIDRSNNTKVRLRLEDGSTYPVEGNLQFSDASVNPDTGTITLRAVFPNPNHLLLPGMFANAQIVQGVIPNAYLVPQPAVTRTPTGQAVAMLVNAKGVVEPRPITTAGVNGQNWIVTAGLNAGDKIIVDGIAKVKPEQQVVAKPYQPKAAAPQPASPANKAASPAPAAEQKAASQA</sequence>
<dbReference type="GO" id="GO:0046677">
    <property type="term" value="P:response to antibiotic"/>
    <property type="evidence" value="ECO:0007669"/>
    <property type="project" value="TreeGrafter"/>
</dbReference>
<reference evidence="9" key="1">
    <citation type="submission" date="2023-08" db="EMBL/GenBank/DDBJ databases">
        <title>Emergence of clinically-relevant ST2 carbapenem-resistant Acinetobacter baumannii strains in hospital sewages in Zhejiang, East of China.</title>
        <authorList>
            <person name="Kaichao C."/>
            <person name="Zhang R."/>
        </authorList>
    </citation>
    <scope>NUCLEOTIDE SEQUENCE</scope>
    <source>
        <strain evidence="9">M-RB-37</strain>
    </source>
</reference>
<evidence type="ECO:0000259" key="7">
    <source>
        <dbReference type="Pfam" id="PF25944"/>
    </source>
</evidence>
<evidence type="ECO:0000259" key="8">
    <source>
        <dbReference type="Pfam" id="PF25967"/>
    </source>
</evidence>
<dbReference type="Pfam" id="PF25944">
    <property type="entry name" value="Beta-barrel_RND"/>
    <property type="match status" value="1"/>
</dbReference>
<dbReference type="Gene3D" id="2.40.50.100">
    <property type="match status" value="1"/>
</dbReference>
<evidence type="ECO:0000259" key="5">
    <source>
        <dbReference type="Pfam" id="PF25876"/>
    </source>
</evidence>
<accession>A0AAW8J638</accession>
<keyword evidence="4" id="KW-0732">Signal</keyword>
<dbReference type="FunFam" id="2.40.420.20:FF:000001">
    <property type="entry name" value="Efflux RND transporter periplasmic adaptor subunit"/>
    <property type="match status" value="1"/>
</dbReference>
<dbReference type="NCBIfam" id="TIGR01730">
    <property type="entry name" value="RND_mfp"/>
    <property type="match status" value="1"/>
</dbReference>
<gene>
    <name evidence="9" type="ORF">RFH47_02230</name>
</gene>
<dbReference type="InterPro" id="IPR058625">
    <property type="entry name" value="MdtA-like_BSH"/>
</dbReference>
<evidence type="ECO:0000313" key="10">
    <source>
        <dbReference type="Proteomes" id="UP001243844"/>
    </source>
</evidence>
<evidence type="ECO:0000313" key="9">
    <source>
        <dbReference type="EMBL" id="MDQ8934562.1"/>
    </source>
</evidence>